<dbReference type="EMBL" id="PIPJ01000012">
    <property type="protein sequence ID" value="RUO18436.1"/>
    <property type="molecule type" value="Genomic_DNA"/>
</dbReference>
<dbReference type="AlphaFoldDB" id="A0A432VQH1"/>
<keyword evidence="4" id="KW-1185">Reference proteome</keyword>
<reference evidence="4" key="1">
    <citation type="journal article" date="2018" name="Front. Microbiol.">
        <title>Genome-Based Analysis Reveals the Taxonomy and Diversity of the Family Idiomarinaceae.</title>
        <authorList>
            <person name="Liu Y."/>
            <person name="Lai Q."/>
            <person name="Shao Z."/>
        </authorList>
    </citation>
    <scope>NUCLEOTIDE SEQUENCE [LARGE SCALE GENOMIC DNA]</scope>
    <source>
        <strain evidence="4">GBPy7</strain>
    </source>
</reference>
<sequence length="174" mass="19784">MDLTKLQASLEHQHRAPVEKWDPPFCGDIDIRIAADGQWFYMNSPIGRIALVKLFASVLKQENDEFFLVTPAEKVRIKVDDLPFVITTWQKVTQDSVSFVQVTTNVGERYLLSEHHPLVLDKELPAVVVRDNLRARVHRNVYYQWAEIAENSEAGEAAGFYLCSGGKRFLLAPA</sequence>
<dbReference type="Pfam" id="PF06938">
    <property type="entry name" value="DUF1285_N"/>
    <property type="match status" value="1"/>
</dbReference>
<accession>A0A432VQH1</accession>
<dbReference type="Gene3D" id="3.10.540.10">
    <property type="entry name" value="duf1285 like domain"/>
    <property type="match status" value="1"/>
</dbReference>
<dbReference type="OrthoDB" id="3078366at2"/>
<gene>
    <name evidence="3" type="ORF">CWE08_11590</name>
</gene>
<protein>
    <submittedName>
        <fullName evidence="3">DUF1285 domain-containing protein</fullName>
    </submittedName>
</protein>
<dbReference type="InterPro" id="IPR023361">
    <property type="entry name" value="DUF1285_beta_roll_sf"/>
</dbReference>
<evidence type="ECO:0000259" key="1">
    <source>
        <dbReference type="Pfam" id="PF06938"/>
    </source>
</evidence>
<feature type="domain" description="DUF1285" evidence="2">
    <location>
        <begin position="83"/>
        <end position="171"/>
    </location>
</feature>
<evidence type="ECO:0000313" key="4">
    <source>
        <dbReference type="Proteomes" id="UP000288395"/>
    </source>
</evidence>
<organism evidence="3 4">
    <name type="scientific">Aliidiomarina iranensis</name>
    <dbReference type="NCBI Taxonomy" id="1434071"/>
    <lineage>
        <taxon>Bacteria</taxon>
        <taxon>Pseudomonadati</taxon>
        <taxon>Pseudomonadota</taxon>
        <taxon>Gammaproteobacteria</taxon>
        <taxon>Alteromonadales</taxon>
        <taxon>Idiomarinaceae</taxon>
        <taxon>Aliidiomarina</taxon>
    </lineage>
</organism>
<dbReference type="InterPro" id="IPR048341">
    <property type="entry name" value="DUF1285_N"/>
</dbReference>
<dbReference type="Proteomes" id="UP000288395">
    <property type="component" value="Unassembled WGS sequence"/>
</dbReference>
<comment type="caution">
    <text evidence="3">The sequence shown here is derived from an EMBL/GenBank/DDBJ whole genome shotgun (WGS) entry which is preliminary data.</text>
</comment>
<dbReference type="Pfam" id="PF21028">
    <property type="entry name" value="DUF1285_C"/>
    <property type="match status" value="1"/>
</dbReference>
<dbReference type="RefSeq" id="WP_126768389.1">
    <property type="nucleotide sequence ID" value="NZ_PIPJ01000012.1"/>
</dbReference>
<dbReference type="InterPro" id="IPR010707">
    <property type="entry name" value="DUF1285"/>
</dbReference>
<feature type="domain" description="DUF1285" evidence="1">
    <location>
        <begin position="16"/>
        <end position="81"/>
    </location>
</feature>
<dbReference type="InterPro" id="IPR048342">
    <property type="entry name" value="DUF1285_C"/>
</dbReference>
<evidence type="ECO:0000259" key="2">
    <source>
        <dbReference type="Pfam" id="PF21028"/>
    </source>
</evidence>
<dbReference type="PIRSF" id="PIRSF029557">
    <property type="entry name" value="UCP029557"/>
    <property type="match status" value="1"/>
</dbReference>
<evidence type="ECO:0000313" key="3">
    <source>
        <dbReference type="EMBL" id="RUO18436.1"/>
    </source>
</evidence>
<name>A0A432VQH1_9GAMM</name>
<dbReference type="Gene3D" id="2.30.270.10">
    <property type="entry name" value="duf1285 protein"/>
    <property type="match status" value="1"/>
</dbReference>
<proteinExistence type="predicted"/>